<dbReference type="Gene3D" id="3.10.20.370">
    <property type="match status" value="1"/>
</dbReference>
<keyword evidence="5" id="KW-0378">Hydrolase</keyword>
<evidence type="ECO:0000256" key="3">
    <source>
        <dbReference type="ARBA" id="ARBA00022722"/>
    </source>
</evidence>
<dbReference type="PANTHER" id="PTHR37984">
    <property type="entry name" value="PROTEIN CBG26694"/>
    <property type="match status" value="1"/>
</dbReference>
<dbReference type="Gene3D" id="3.10.10.10">
    <property type="entry name" value="HIV Type 1 Reverse Transcriptase, subunit A, domain 1"/>
    <property type="match status" value="1"/>
</dbReference>
<accession>A0AAD7SK33</accession>
<evidence type="ECO:0000256" key="2">
    <source>
        <dbReference type="ARBA" id="ARBA00022695"/>
    </source>
</evidence>
<dbReference type="InterPro" id="IPR050951">
    <property type="entry name" value="Retrovirus_Pol_polyprotein"/>
</dbReference>
<dbReference type="InterPro" id="IPR043502">
    <property type="entry name" value="DNA/RNA_pol_sf"/>
</dbReference>
<dbReference type="GO" id="GO:0016787">
    <property type="term" value="F:hydrolase activity"/>
    <property type="evidence" value="ECO:0007669"/>
    <property type="project" value="UniProtKB-KW"/>
</dbReference>
<gene>
    <name evidence="8" type="ORF">AAFF_G00343540</name>
</gene>
<dbReference type="EMBL" id="JAINUG010000055">
    <property type="protein sequence ID" value="KAJ8404004.1"/>
    <property type="molecule type" value="Genomic_DNA"/>
</dbReference>
<keyword evidence="1" id="KW-0808">Transferase</keyword>
<reference evidence="8" key="1">
    <citation type="journal article" date="2023" name="Science">
        <title>Genome structures resolve the early diversification of teleost fishes.</title>
        <authorList>
            <person name="Parey E."/>
            <person name="Louis A."/>
            <person name="Montfort J."/>
            <person name="Bouchez O."/>
            <person name="Roques C."/>
            <person name="Iampietro C."/>
            <person name="Lluch J."/>
            <person name="Castinel A."/>
            <person name="Donnadieu C."/>
            <person name="Desvignes T."/>
            <person name="Floi Bucao C."/>
            <person name="Jouanno E."/>
            <person name="Wen M."/>
            <person name="Mejri S."/>
            <person name="Dirks R."/>
            <person name="Jansen H."/>
            <person name="Henkel C."/>
            <person name="Chen W.J."/>
            <person name="Zahm M."/>
            <person name="Cabau C."/>
            <person name="Klopp C."/>
            <person name="Thompson A.W."/>
            <person name="Robinson-Rechavi M."/>
            <person name="Braasch I."/>
            <person name="Lecointre G."/>
            <person name="Bobe J."/>
            <person name="Postlethwait J.H."/>
            <person name="Berthelot C."/>
            <person name="Roest Crollius H."/>
            <person name="Guiguen Y."/>
        </authorList>
    </citation>
    <scope>NUCLEOTIDE SEQUENCE</scope>
    <source>
        <strain evidence="8">NC1722</strain>
    </source>
</reference>
<evidence type="ECO:0000313" key="8">
    <source>
        <dbReference type="EMBL" id="KAJ8404004.1"/>
    </source>
</evidence>
<evidence type="ECO:0000256" key="1">
    <source>
        <dbReference type="ARBA" id="ARBA00022679"/>
    </source>
</evidence>
<evidence type="ECO:0000259" key="7">
    <source>
        <dbReference type="Pfam" id="PF17917"/>
    </source>
</evidence>
<evidence type="ECO:0000256" key="4">
    <source>
        <dbReference type="ARBA" id="ARBA00022759"/>
    </source>
</evidence>
<organism evidence="8 9">
    <name type="scientific">Aldrovandia affinis</name>
    <dbReference type="NCBI Taxonomy" id="143900"/>
    <lineage>
        <taxon>Eukaryota</taxon>
        <taxon>Metazoa</taxon>
        <taxon>Chordata</taxon>
        <taxon>Craniata</taxon>
        <taxon>Vertebrata</taxon>
        <taxon>Euteleostomi</taxon>
        <taxon>Actinopterygii</taxon>
        <taxon>Neopterygii</taxon>
        <taxon>Teleostei</taxon>
        <taxon>Notacanthiformes</taxon>
        <taxon>Halosauridae</taxon>
        <taxon>Aldrovandia</taxon>
    </lineage>
</organism>
<keyword evidence="6" id="KW-0695">RNA-directed DNA polymerase</keyword>
<feature type="domain" description="Reverse transcriptase RNase H-like" evidence="7">
    <location>
        <begin position="67"/>
        <end position="157"/>
    </location>
</feature>
<sequence length="205" mass="22782">MALDAKAKTAFTIRQGLWQFRVMPFGLCNAPATFERCNSSGWASAESSEVPAAPEGDGLPGACYVHRPFIVDIDGSNVGVGAVLSQQDSDGERAVAYYSGALSRAEGNYCMTRRELLAVVKALTHFRPYLQGSHFRFRTDHASLTWLLNFKHPEGQVATSRSSKKKRARWSQRWLQPTLSARRGGCQCHQGSCERVRRPTARYGR</sequence>
<keyword evidence="2" id="KW-0548">Nucleotidyltransferase</keyword>
<dbReference type="FunFam" id="3.10.20.370:FF:000001">
    <property type="entry name" value="Retrovirus-related Pol polyprotein from transposon 17.6-like protein"/>
    <property type="match status" value="1"/>
</dbReference>
<dbReference type="Pfam" id="PF17917">
    <property type="entry name" value="RT_RNaseH"/>
    <property type="match status" value="1"/>
</dbReference>
<dbReference type="GO" id="GO:0004519">
    <property type="term" value="F:endonuclease activity"/>
    <property type="evidence" value="ECO:0007669"/>
    <property type="project" value="UniProtKB-KW"/>
</dbReference>
<name>A0AAD7SK33_9TELE</name>
<evidence type="ECO:0000313" key="9">
    <source>
        <dbReference type="Proteomes" id="UP001221898"/>
    </source>
</evidence>
<dbReference type="AlphaFoldDB" id="A0AAD7SK33"/>
<dbReference type="Proteomes" id="UP001221898">
    <property type="component" value="Unassembled WGS sequence"/>
</dbReference>
<comment type="caution">
    <text evidence="8">The sequence shown here is derived from an EMBL/GenBank/DDBJ whole genome shotgun (WGS) entry which is preliminary data.</text>
</comment>
<dbReference type="PANTHER" id="PTHR37984:SF5">
    <property type="entry name" value="PROTEIN NYNRIN-LIKE"/>
    <property type="match status" value="1"/>
</dbReference>
<dbReference type="GO" id="GO:0003964">
    <property type="term" value="F:RNA-directed DNA polymerase activity"/>
    <property type="evidence" value="ECO:0007669"/>
    <property type="project" value="UniProtKB-KW"/>
</dbReference>
<dbReference type="CDD" id="cd09274">
    <property type="entry name" value="RNase_HI_RT_Ty3"/>
    <property type="match status" value="1"/>
</dbReference>
<dbReference type="InterPro" id="IPR041373">
    <property type="entry name" value="RT_RNaseH"/>
</dbReference>
<proteinExistence type="predicted"/>
<keyword evidence="9" id="KW-1185">Reference proteome</keyword>
<dbReference type="SUPFAM" id="SSF56672">
    <property type="entry name" value="DNA/RNA polymerases"/>
    <property type="match status" value="1"/>
</dbReference>
<keyword evidence="3" id="KW-0540">Nuclease</keyword>
<protein>
    <recommendedName>
        <fullName evidence="7">Reverse transcriptase RNase H-like domain-containing protein</fullName>
    </recommendedName>
</protein>
<keyword evidence="4" id="KW-0255">Endonuclease</keyword>
<evidence type="ECO:0000256" key="6">
    <source>
        <dbReference type="ARBA" id="ARBA00022918"/>
    </source>
</evidence>
<evidence type="ECO:0000256" key="5">
    <source>
        <dbReference type="ARBA" id="ARBA00022801"/>
    </source>
</evidence>